<keyword evidence="1" id="KW-1133">Transmembrane helix</keyword>
<keyword evidence="1" id="KW-0812">Transmembrane</keyword>
<keyword evidence="1" id="KW-0472">Membrane</keyword>
<dbReference type="CDD" id="cd22656">
    <property type="entry name" value="ClyA_Cry6Aa-like"/>
    <property type="match status" value="1"/>
</dbReference>
<organism evidence="2 3">
    <name type="scientific">Penicillium hordei</name>
    <dbReference type="NCBI Taxonomy" id="40994"/>
    <lineage>
        <taxon>Eukaryota</taxon>
        <taxon>Fungi</taxon>
        <taxon>Dikarya</taxon>
        <taxon>Ascomycota</taxon>
        <taxon>Pezizomycotina</taxon>
        <taxon>Eurotiomycetes</taxon>
        <taxon>Eurotiomycetidae</taxon>
        <taxon>Eurotiales</taxon>
        <taxon>Aspergillaceae</taxon>
        <taxon>Penicillium</taxon>
    </lineage>
</organism>
<sequence length="395" mass="44496">MSTDIKTYYATSDLITNVTGHPGGEEKKKDVFILSHPDIMNMMRYIWAGCDLPTDHDDYIRRMGIDESVKGEVTKEVNLMVAAYSDVQKDNQNFRDNTWKGLVDLSGKIINYAKVAGGTVDSSYYVGFLQSIQDYHDTTEQKKKDDAREAIKEFTNDLIARITELQTLSVKARDDLETFKTATTKHSSTLQTNEEQVKKLLDDTEIKRLEGEIKTLQKELDAEHDELSYDLKVAETTPAYAWVTIFGFIAAIAVASIYGLKIRKIKENIQDTEGKIKDDQKKLEAARIVSADAQRMSNGASALINLINPAIKTVEELETVWQTIADDLKGLNDAAKDTSKEIPPGPAIEKRTLTLLVNSWNDLGGYVNQYRQEAYTSQPETLSLDQWVKEYGNDK</sequence>
<feature type="transmembrane region" description="Helical" evidence="1">
    <location>
        <begin position="239"/>
        <end position="260"/>
    </location>
</feature>
<dbReference type="SUPFAM" id="SSF58100">
    <property type="entry name" value="Bacterial hemolysins"/>
    <property type="match status" value="1"/>
</dbReference>
<dbReference type="Gene3D" id="1.20.1170.10">
    <property type="match status" value="1"/>
</dbReference>
<gene>
    <name evidence="2" type="ORF">N7537_009114</name>
</gene>
<reference evidence="2" key="2">
    <citation type="submission" date="2023-01" db="EMBL/GenBank/DDBJ databases">
        <authorList>
            <person name="Petersen C."/>
        </authorList>
    </citation>
    <scope>NUCLEOTIDE SEQUENCE</scope>
    <source>
        <strain evidence="2">IBT 12815</strain>
    </source>
</reference>
<comment type="caution">
    <text evidence="2">The sequence shown here is derived from an EMBL/GenBank/DDBJ whole genome shotgun (WGS) entry which is preliminary data.</text>
</comment>
<protein>
    <submittedName>
        <fullName evidence="2">Uncharacterized protein</fullName>
    </submittedName>
</protein>
<evidence type="ECO:0000313" key="2">
    <source>
        <dbReference type="EMBL" id="KAJ5592210.1"/>
    </source>
</evidence>
<dbReference type="AlphaFoldDB" id="A0AAD6DSX7"/>
<evidence type="ECO:0000313" key="3">
    <source>
        <dbReference type="Proteomes" id="UP001213799"/>
    </source>
</evidence>
<name>A0AAD6DSX7_9EURO</name>
<reference evidence="2" key="1">
    <citation type="journal article" date="2023" name="IMA Fungus">
        <title>Comparative genomic study of the Penicillium genus elucidates a diverse pangenome and 15 lateral gene transfer events.</title>
        <authorList>
            <person name="Petersen C."/>
            <person name="Sorensen T."/>
            <person name="Nielsen M.R."/>
            <person name="Sondergaard T.E."/>
            <person name="Sorensen J.L."/>
            <person name="Fitzpatrick D.A."/>
            <person name="Frisvad J.C."/>
            <person name="Nielsen K.L."/>
        </authorList>
    </citation>
    <scope>NUCLEOTIDE SEQUENCE</scope>
    <source>
        <strain evidence="2">IBT 12815</strain>
    </source>
</reference>
<dbReference type="GeneID" id="81590410"/>
<dbReference type="EMBL" id="JAQJAE010000005">
    <property type="protein sequence ID" value="KAJ5592210.1"/>
    <property type="molecule type" value="Genomic_DNA"/>
</dbReference>
<accession>A0AAD6DSX7</accession>
<evidence type="ECO:0000256" key="1">
    <source>
        <dbReference type="SAM" id="Phobius"/>
    </source>
</evidence>
<proteinExistence type="predicted"/>
<dbReference type="RefSeq" id="XP_056748836.1">
    <property type="nucleotide sequence ID" value="XM_056900168.1"/>
</dbReference>
<dbReference type="Proteomes" id="UP001213799">
    <property type="component" value="Unassembled WGS sequence"/>
</dbReference>
<keyword evidence="3" id="KW-1185">Reference proteome</keyword>